<dbReference type="GO" id="GO:0031591">
    <property type="term" value="P:wybutosine biosynthetic process"/>
    <property type="evidence" value="ECO:0007669"/>
    <property type="project" value="TreeGrafter"/>
</dbReference>
<comment type="catalytic activity">
    <reaction evidence="7">
        <text>4-demethyl-7-[(3S)-3-amino-3-carboxypropyl]wyosine(37) in tRNA(Phe) + S-adenosyl-L-methionine = 7-[(3S)-3-amino-3-carboxypropyl]wyosine(37) in tRNA(Phe) + S-adenosyl-L-homocysteine + H(+)</text>
        <dbReference type="Rhea" id="RHEA:36635"/>
        <dbReference type="Rhea" id="RHEA-COMP:10378"/>
        <dbReference type="Rhea" id="RHEA-COMP:10379"/>
        <dbReference type="ChEBI" id="CHEBI:15378"/>
        <dbReference type="ChEBI" id="CHEBI:57856"/>
        <dbReference type="ChEBI" id="CHEBI:59789"/>
        <dbReference type="ChEBI" id="CHEBI:73543"/>
        <dbReference type="ChEBI" id="CHEBI:73550"/>
        <dbReference type="EC" id="2.1.1.282"/>
    </reaction>
</comment>
<feature type="domain" description="JmjC" evidence="10">
    <location>
        <begin position="1396"/>
        <end position="1549"/>
    </location>
</feature>
<keyword evidence="4" id="KW-0808">Transferase</keyword>
<dbReference type="Pfam" id="PF25133">
    <property type="entry name" value="TYW2_N_2"/>
    <property type="match status" value="1"/>
</dbReference>
<evidence type="ECO:0000313" key="12">
    <source>
        <dbReference type="EMBL" id="CAK0759675.1"/>
    </source>
</evidence>
<evidence type="ECO:0000259" key="11">
    <source>
        <dbReference type="PROSITE" id="PS51684"/>
    </source>
</evidence>
<evidence type="ECO:0000256" key="3">
    <source>
        <dbReference type="ARBA" id="ARBA00022603"/>
    </source>
</evidence>
<organism evidence="12 13">
    <name type="scientific">Coccomyxa viridis</name>
    <dbReference type="NCBI Taxonomy" id="1274662"/>
    <lineage>
        <taxon>Eukaryota</taxon>
        <taxon>Viridiplantae</taxon>
        <taxon>Chlorophyta</taxon>
        <taxon>core chlorophytes</taxon>
        <taxon>Trebouxiophyceae</taxon>
        <taxon>Trebouxiophyceae incertae sedis</taxon>
        <taxon>Coccomyxaceae</taxon>
        <taxon>Coccomyxa</taxon>
    </lineage>
</organism>
<evidence type="ECO:0000256" key="6">
    <source>
        <dbReference type="ARBA" id="ARBA00022694"/>
    </source>
</evidence>
<evidence type="ECO:0000256" key="9">
    <source>
        <dbReference type="SAM" id="MobiDB-lite"/>
    </source>
</evidence>
<dbReference type="Pfam" id="PF13621">
    <property type="entry name" value="Cupin_8"/>
    <property type="match status" value="1"/>
</dbReference>
<dbReference type="PANTHER" id="PTHR23245">
    <property type="entry name" value="TRNA METHYLTRANSFERASE"/>
    <property type="match status" value="1"/>
</dbReference>
<dbReference type="GO" id="GO:0030488">
    <property type="term" value="P:tRNA methylation"/>
    <property type="evidence" value="ECO:0007669"/>
    <property type="project" value="TreeGrafter"/>
</dbReference>
<dbReference type="SUPFAM" id="SSF117281">
    <property type="entry name" value="Kelch motif"/>
    <property type="match status" value="1"/>
</dbReference>
<comment type="similarity">
    <text evidence="2">Belongs to the JARID1 histone demethylase family.</text>
</comment>
<evidence type="ECO:0000259" key="10">
    <source>
        <dbReference type="PROSITE" id="PS51184"/>
    </source>
</evidence>
<accession>A0AAV1HYE7</accession>
<dbReference type="InterPro" id="IPR036602">
    <property type="entry name" value="tRNA_yW-synthesising-like_sf"/>
</dbReference>
<dbReference type="InterPro" id="IPR003347">
    <property type="entry name" value="JmjC_dom"/>
</dbReference>
<keyword evidence="3" id="KW-0489">Methyltransferase</keyword>
<dbReference type="Gene3D" id="2.60.120.650">
    <property type="entry name" value="Cupin"/>
    <property type="match status" value="1"/>
</dbReference>
<sequence length="1592" mass="170364">MPGRAQNDRPIISTHISYEQRRQHTQTMLRDNAGDKSRAGGVDEPIRDLVALVNTSPDVYTTSSCSGRISVFADASAQTRAQGKKGGQWIYVTHGLADPSEVLQALHSYCGQANGQTLSPVVFRFEPFILAVEARDMQAAQSFLQIARQAGFRESGATASGTAPQRVMIGIRCSIRLEVPLMFGQSSKLAVSEEYICSLIDQANGKMHSNWARVQRFYDLLAQFAPHLSSAQPSAEMSHVDTAAGNTDQGHPDQELHVPPHGRAVQSEQAKAVPADASRLQSALQEYSAQQDEQSGTRRKPSIQNVPLAGATKRQHAGLKASVVRRLKAVERRQKAVLDRVAALEDTLPGPEAADRALCWQQMLLSLEGSLTAESLMRWGHSMVQHAARLLVFGGYGGADAHKRLGDLVAVDTTTGAARLLDPSGSSPEPRIGHVAVVLSNTMVVHGGRTAPDQALADVWALDLPNSSGSPLAWRRLEPSALQPAARHRHSSMVAHSQAQGSSMVIFGGCTHTGALGDVWRLRLQAGQAQWEHLQTTGGGPGPRYSHAAATLGATMYVHGGRRADNTVLRDLWALDLDTMAWTCLEMQGASVPPALFSHSLTAVDEHRLLLLGGCPEQESGDLYLYDSRCMAWSRATAALSSSAKLVAVRHAACVVGNTLFVLGGGAMCFSFGSTFSEPLALDLEQLETIVPHGSSCAASRSSRTARQSAMLDSRYEAANTVCNSRVRSTAISIGADWQHSVNVEQPPSAGPTSTKAYVRVGKHAPISTNACPGSGTLQIASAFSSSTNSANAQDSSIAMSASAQCGSQLTAGSGSGTGGARVLQVQKRHAKTAKDALKALGFLDRHGRVIQADRSAAEVALPLTPIGAEHIQAIACSLSHSSSDRDNGTYNRASGEARRAAKDACSKGPCDPRNMQLDSPTVPALLCSSESAHTAAMQTGRSLLTDILKRSLGRVAEGKVAARNGLIAPADALQAAVLRLLVLKGHPDEAVKALRAQIPCKWERLGDIALLPSQSFASPVWASLGSELWEAVAAALGVARLARQSSIANTGTRDSKAVLLKGKTGWVEHRENGILYCLDVTRCMFSSGNGTEKARMGRLACCKETVVDLFAGIGYYTLPLLVHAGARHVYACEWNPAAVQALKHNVARNGVAAHCTVLEGDCTAVAPQGMADRVLLGLLPSSECAWKTAVAALKDTGGRLHLHSNVKDTEEASWAQAALDKLSVAATELGRRFTFSLERTERVKWYAPHIRHVVLDICGSATSAPATMPAQLVRRAAAVPSAEGVRTLPVSATDSFWRDIVPAMEPAILQGCVFGPASERWTAEYIQTLPGSQSTAVSVHVCPATSGCMDIVRKNFCYVSMSLAELMGRCADPGAYTPVVAPGERYYLRSLGADPRKEPSDIRVAFPAMAADLCLPQLPNPEAFFSSVLRISSGGLRLWTHFDVMSNVLCQIRGTKHIRLWPPSEEEKLYVSGSSSEVTDVAHRDGAKYPLYQEAKHMDCILQPGDLLYIPSLWLHSVLSEDFSVSVNVFWRDLPASAYPSKDLYGNADPLAAAAAAAHIQKAIQQLGKLPEHFRTFYGSRCLRQLIQACN</sequence>
<dbReference type="PROSITE" id="PS51184">
    <property type="entry name" value="JMJC"/>
    <property type="match status" value="1"/>
</dbReference>
<feature type="region of interest" description="Disordered" evidence="9">
    <location>
        <begin position="20"/>
        <end position="41"/>
    </location>
</feature>
<evidence type="ECO:0000256" key="2">
    <source>
        <dbReference type="ARBA" id="ARBA00006801"/>
    </source>
</evidence>
<dbReference type="EMBL" id="CAUYUE010000003">
    <property type="protein sequence ID" value="CAK0759675.1"/>
    <property type="molecule type" value="Genomic_DNA"/>
</dbReference>
<protein>
    <submittedName>
        <fullName evidence="12">Uncharacterized protein</fullName>
    </submittedName>
</protein>
<dbReference type="FunFam" id="3.40.50.150:FF:000131">
    <property type="entry name" value="tRNA wybutosine-synthesizing protein 2/3/4"/>
    <property type="match status" value="1"/>
</dbReference>
<evidence type="ECO:0000313" key="13">
    <source>
        <dbReference type="Proteomes" id="UP001314263"/>
    </source>
</evidence>
<dbReference type="GO" id="GO:0005737">
    <property type="term" value="C:cytoplasm"/>
    <property type="evidence" value="ECO:0007669"/>
    <property type="project" value="TreeGrafter"/>
</dbReference>
<dbReference type="Gene3D" id="2.120.10.80">
    <property type="entry name" value="Kelch-type beta propeller"/>
    <property type="match status" value="2"/>
</dbReference>
<dbReference type="SUPFAM" id="SSF51197">
    <property type="entry name" value="Clavaminate synthase-like"/>
    <property type="match status" value="1"/>
</dbReference>
<evidence type="ECO:0000256" key="7">
    <source>
        <dbReference type="ARBA" id="ARBA00049202"/>
    </source>
</evidence>
<dbReference type="SUPFAM" id="SSF53335">
    <property type="entry name" value="S-adenosyl-L-methionine-dependent methyltransferases"/>
    <property type="match status" value="1"/>
</dbReference>
<dbReference type="InterPro" id="IPR030382">
    <property type="entry name" value="MeTrfase_TRM5/TYW2"/>
</dbReference>
<dbReference type="SMART" id="SM00558">
    <property type="entry name" value="JmjC"/>
    <property type="match status" value="1"/>
</dbReference>
<dbReference type="GO" id="GO:0102522">
    <property type="term" value="F:tRNA 4-demethylwyosine alpha-amino-alpha-carboxypropyltransferase activity"/>
    <property type="evidence" value="ECO:0007669"/>
    <property type="project" value="UniProtKB-EC"/>
</dbReference>
<feature type="compositionally biased region" description="Polar residues" evidence="9">
    <location>
        <begin position="279"/>
        <end position="294"/>
    </location>
</feature>
<dbReference type="Gene3D" id="3.40.50.150">
    <property type="entry name" value="Vaccinia Virus protein VP39"/>
    <property type="match status" value="1"/>
</dbReference>
<evidence type="ECO:0000256" key="5">
    <source>
        <dbReference type="ARBA" id="ARBA00022691"/>
    </source>
</evidence>
<feature type="region of interest" description="Disordered" evidence="9">
    <location>
        <begin position="232"/>
        <end position="317"/>
    </location>
</feature>
<comment type="caution">
    <text evidence="12">The sequence shown here is derived from an EMBL/GenBank/DDBJ whole genome shotgun (WGS) entry which is preliminary data.</text>
</comment>
<dbReference type="Gene3D" id="3.30.300.110">
    <property type="entry name" value="Met-10+ protein-like domains"/>
    <property type="match status" value="1"/>
</dbReference>
<dbReference type="PROSITE" id="PS51684">
    <property type="entry name" value="SAM_MT_TRM5_TYW2"/>
    <property type="match status" value="1"/>
</dbReference>
<dbReference type="CDD" id="cd02440">
    <property type="entry name" value="AdoMet_MTases"/>
    <property type="match status" value="1"/>
</dbReference>
<dbReference type="InterPro" id="IPR015915">
    <property type="entry name" value="Kelch-typ_b-propeller"/>
</dbReference>
<keyword evidence="5" id="KW-0949">S-adenosyl-L-methionine</keyword>
<feature type="domain" description="SAM-dependent methyltransferase TRM5/TYW2-type" evidence="11">
    <location>
        <begin position="1003"/>
        <end position="1262"/>
    </location>
</feature>
<proteinExistence type="inferred from homology"/>
<name>A0AAV1HYE7_9CHLO</name>
<keyword evidence="6" id="KW-0819">tRNA processing</keyword>
<reference evidence="12 13" key="1">
    <citation type="submission" date="2023-10" db="EMBL/GenBank/DDBJ databases">
        <authorList>
            <person name="Maclean D."/>
            <person name="Macfadyen A."/>
        </authorList>
    </citation>
    <scope>NUCLEOTIDE SEQUENCE [LARGE SCALE GENOMIC DNA]</scope>
</reference>
<dbReference type="Pfam" id="PF02676">
    <property type="entry name" value="TYW3"/>
    <property type="match status" value="1"/>
</dbReference>
<dbReference type="Gene3D" id="6.10.140.1470">
    <property type="match status" value="1"/>
</dbReference>
<dbReference type="PANTHER" id="PTHR23245:SF25">
    <property type="entry name" value="TRNA WYBUTOSINE-SYNTHESIZING PROTEIN 2 HOMOLOG"/>
    <property type="match status" value="1"/>
</dbReference>
<comment type="pathway">
    <text evidence="1">tRNA modification; wybutosine-tRNA(Phe) biosynthesis.</text>
</comment>
<dbReference type="GO" id="GO:0008175">
    <property type="term" value="F:tRNA methyltransferase activity"/>
    <property type="evidence" value="ECO:0007669"/>
    <property type="project" value="TreeGrafter"/>
</dbReference>
<dbReference type="InterPro" id="IPR041667">
    <property type="entry name" value="Cupin_8"/>
</dbReference>
<evidence type="ECO:0000256" key="1">
    <source>
        <dbReference type="ARBA" id="ARBA00004797"/>
    </source>
</evidence>
<dbReference type="Proteomes" id="UP001314263">
    <property type="component" value="Unassembled WGS sequence"/>
</dbReference>
<dbReference type="InterPro" id="IPR056744">
    <property type="entry name" value="TRM5/TYW2-like_N"/>
</dbReference>
<dbReference type="SUPFAM" id="SSF111278">
    <property type="entry name" value="SSo0622-like"/>
    <property type="match status" value="1"/>
</dbReference>
<dbReference type="InterPro" id="IPR003827">
    <property type="entry name" value="tRNA_yW-synthesising"/>
</dbReference>
<gene>
    <name evidence="12" type="ORF">CVIRNUC_002716</name>
</gene>
<keyword evidence="13" id="KW-1185">Reference proteome</keyword>
<dbReference type="Gene3D" id="3.30.1960.10">
    <property type="entry name" value="tRNA wybutosine-synthesizing-like"/>
    <property type="match status" value="1"/>
</dbReference>
<dbReference type="InterPro" id="IPR056743">
    <property type="entry name" value="TRM5-TYW2-like_MTfase"/>
</dbReference>
<dbReference type="Pfam" id="PF02475">
    <property type="entry name" value="TRM5-TYW2_MTfase"/>
    <property type="match status" value="1"/>
</dbReference>
<comment type="catalytic activity">
    <reaction evidence="8">
        <text>4-demethylwyosine(37) in tRNA(Phe) + S-adenosyl-L-methionine = 4-demethyl-7-[(3S)-3-amino-3-carboxypropyl]wyosine(37) in tRNA(Phe) + S-methyl-5'-thioadenosine + H(+)</text>
        <dbReference type="Rhea" id="RHEA:36355"/>
        <dbReference type="Rhea" id="RHEA-COMP:10164"/>
        <dbReference type="Rhea" id="RHEA-COMP:10378"/>
        <dbReference type="ChEBI" id="CHEBI:15378"/>
        <dbReference type="ChEBI" id="CHEBI:17509"/>
        <dbReference type="ChEBI" id="CHEBI:59789"/>
        <dbReference type="ChEBI" id="CHEBI:64315"/>
        <dbReference type="ChEBI" id="CHEBI:73550"/>
        <dbReference type="EC" id="2.5.1.114"/>
    </reaction>
</comment>
<evidence type="ECO:0000256" key="4">
    <source>
        <dbReference type="ARBA" id="ARBA00022679"/>
    </source>
</evidence>
<dbReference type="InterPro" id="IPR029063">
    <property type="entry name" value="SAM-dependent_MTases_sf"/>
</dbReference>
<dbReference type="Pfam" id="PF24681">
    <property type="entry name" value="Kelch_KLHDC2_KLHL20_DRC7"/>
    <property type="match status" value="1"/>
</dbReference>
<evidence type="ECO:0000256" key="8">
    <source>
        <dbReference type="ARBA" id="ARBA00049400"/>
    </source>
</evidence>